<feature type="non-terminal residue" evidence="1">
    <location>
        <position position="1"/>
    </location>
</feature>
<evidence type="ECO:0000313" key="1">
    <source>
        <dbReference type="EMBL" id="MCI93489.1"/>
    </source>
</evidence>
<comment type="caution">
    <text evidence="1">The sequence shown here is derived from an EMBL/GenBank/DDBJ whole genome shotgun (WGS) entry which is preliminary data.</text>
</comment>
<reference evidence="1 2" key="1">
    <citation type="journal article" date="2018" name="Front. Plant Sci.">
        <title>Red Clover (Trifolium pratense) and Zigzag Clover (T. medium) - A Picture of Genomic Similarities and Differences.</title>
        <authorList>
            <person name="Dluhosova J."/>
            <person name="Istvanek J."/>
            <person name="Nedelnik J."/>
            <person name="Repkova J."/>
        </authorList>
    </citation>
    <scope>NUCLEOTIDE SEQUENCE [LARGE SCALE GENOMIC DNA]</scope>
    <source>
        <strain evidence="2">cv. 10/8</strain>
        <tissue evidence="1">Leaf</tissue>
    </source>
</reference>
<dbReference type="EMBL" id="LXQA011330617">
    <property type="protein sequence ID" value="MCI93489.1"/>
    <property type="molecule type" value="Genomic_DNA"/>
</dbReference>
<dbReference type="AlphaFoldDB" id="A0A392W165"/>
<organism evidence="1 2">
    <name type="scientific">Trifolium medium</name>
    <dbReference type="NCBI Taxonomy" id="97028"/>
    <lineage>
        <taxon>Eukaryota</taxon>
        <taxon>Viridiplantae</taxon>
        <taxon>Streptophyta</taxon>
        <taxon>Embryophyta</taxon>
        <taxon>Tracheophyta</taxon>
        <taxon>Spermatophyta</taxon>
        <taxon>Magnoliopsida</taxon>
        <taxon>eudicotyledons</taxon>
        <taxon>Gunneridae</taxon>
        <taxon>Pentapetalae</taxon>
        <taxon>rosids</taxon>
        <taxon>fabids</taxon>
        <taxon>Fabales</taxon>
        <taxon>Fabaceae</taxon>
        <taxon>Papilionoideae</taxon>
        <taxon>50 kb inversion clade</taxon>
        <taxon>NPAAA clade</taxon>
        <taxon>Hologalegina</taxon>
        <taxon>IRL clade</taxon>
        <taxon>Trifolieae</taxon>
        <taxon>Trifolium</taxon>
    </lineage>
</organism>
<evidence type="ECO:0000313" key="2">
    <source>
        <dbReference type="Proteomes" id="UP000265520"/>
    </source>
</evidence>
<proteinExistence type="predicted"/>
<name>A0A392W165_9FABA</name>
<sequence>WRGGSVLEEVEGRYCRLRGDCCWVCGARCDFDFVSFPFGECGSDFKFLTGFIFPSSFFHGVDYY</sequence>
<keyword evidence="2" id="KW-1185">Reference proteome</keyword>
<dbReference type="Proteomes" id="UP000265520">
    <property type="component" value="Unassembled WGS sequence"/>
</dbReference>
<accession>A0A392W165</accession>
<protein>
    <submittedName>
        <fullName evidence="1">Uncharacterized protein</fullName>
    </submittedName>
</protein>